<evidence type="ECO:0000259" key="10">
    <source>
        <dbReference type="PROSITE" id="PS51194"/>
    </source>
</evidence>
<dbReference type="InterPro" id="IPR006935">
    <property type="entry name" value="Helicase/UvrB_N"/>
</dbReference>
<feature type="domain" description="Helicase ATP-binding" evidence="9">
    <location>
        <begin position="97"/>
        <end position="265"/>
    </location>
</feature>
<dbReference type="eggNOG" id="KOG0354">
    <property type="taxonomic scope" value="Eukaryota"/>
</dbReference>
<dbReference type="AlphaFoldDB" id="K3WDN7"/>
<evidence type="ECO:0000256" key="2">
    <source>
        <dbReference type="ARBA" id="ARBA00009889"/>
    </source>
</evidence>
<keyword evidence="6" id="KW-0067">ATP-binding</keyword>
<sequence>MISRRLVPYNPARQAVAAAVGDDGDDIDDPETTRAFNQAAWPIAQAALQRRSGEDADAKKRYLDVLNRSNFPDIDYEAAQQFVYPTNYPIREYQLTITEKALYHNTLVSLPTGLGKTLIASVVMYNFYRWFPQGKIVFMAPTKPLVAQQIKACHEIMGIPLSDTAELQGNVPPSTRKVLWKEKRVFFCTPQSMQNDLRHGICEAERFVCVVIDEAHRATGNYAYCLVVQEIEKKTQFFRVLALSATPGAKFEIIQDVIKNLRISHIESRSADDADVKKYTHARQEEVIKCTLSSQITEVKALFLKVFQRILNRLVSGNIIQHRDPEKLSRWYVLQMRERFRQSSTYQANRAAESDLALLVSLLHAKELLTVHGLSSFQEYVNGWIEERETGSRLSWSKKEMMQSAEFHSLVLSLNALGHDMSGKSSSNGKSSSHPKLLKLREVLHEHFSRHVTGNSSTRAIVFTQYRTSVNEIVSLLNQMSPLLKVQAFVGQGASGKAKESKGQSQKQQQEIVKKFRNGEFNVLVATCIAEEGLDIGEVDLIVSFDALTSPVRMIQRMGRTGRKRVGKVIILVTEGDEEKKLARSVASAKTVSRAMTTFKSKFVYAKCPRMIPSGIQPELSKLEMLIPEFHSSQIGGKQRMQGQGGTRQRQETNEERSKRRWQLNDLEKAIGNAKFPHESTKSHFPGPVKTSTTAEASESGSPR</sequence>
<dbReference type="InterPro" id="IPR001650">
    <property type="entry name" value="Helicase_C-like"/>
</dbReference>
<feature type="region of interest" description="Disordered" evidence="8">
    <location>
        <begin position="633"/>
        <end position="704"/>
    </location>
</feature>
<dbReference type="CDD" id="cd18033">
    <property type="entry name" value="DEXDc_FANCM"/>
    <property type="match status" value="1"/>
</dbReference>
<dbReference type="Pfam" id="PF04851">
    <property type="entry name" value="ResIII"/>
    <property type="match status" value="1"/>
</dbReference>
<evidence type="ECO:0000256" key="7">
    <source>
        <dbReference type="ARBA" id="ARBA00023242"/>
    </source>
</evidence>
<dbReference type="GO" id="GO:0005524">
    <property type="term" value="F:ATP binding"/>
    <property type="evidence" value="ECO:0007669"/>
    <property type="project" value="UniProtKB-KW"/>
</dbReference>
<dbReference type="GO" id="GO:0016787">
    <property type="term" value="F:hydrolase activity"/>
    <property type="evidence" value="ECO:0007669"/>
    <property type="project" value="UniProtKB-KW"/>
</dbReference>
<dbReference type="InterPro" id="IPR027417">
    <property type="entry name" value="P-loop_NTPase"/>
</dbReference>
<dbReference type="GO" id="GO:0000400">
    <property type="term" value="F:four-way junction DNA binding"/>
    <property type="evidence" value="ECO:0007669"/>
    <property type="project" value="TreeGrafter"/>
</dbReference>
<dbReference type="EnsemblProtists" id="PYU1_T003078">
    <property type="protein sequence ID" value="PYU1_T003078"/>
    <property type="gene ID" value="PYU1_G003074"/>
</dbReference>
<dbReference type="GO" id="GO:0043138">
    <property type="term" value="F:3'-5' DNA helicase activity"/>
    <property type="evidence" value="ECO:0007669"/>
    <property type="project" value="InterPro"/>
</dbReference>
<evidence type="ECO:0000256" key="1">
    <source>
        <dbReference type="ARBA" id="ARBA00004123"/>
    </source>
</evidence>
<evidence type="ECO:0000256" key="6">
    <source>
        <dbReference type="ARBA" id="ARBA00022840"/>
    </source>
</evidence>
<dbReference type="SMART" id="SM00490">
    <property type="entry name" value="HELICc"/>
    <property type="match status" value="1"/>
</dbReference>
<dbReference type="InterPro" id="IPR044749">
    <property type="entry name" value="FANCM_DEXDc"/>
</dbReference>
<keyword evidence="4" id="KW-0378">Hydrolase</keyword>
<dbReference type="GO" id="GO:0005634">
    <property type="term" value="C:nucleus"/>
    <property type="evidence" value="ECO:0007669"/>
    <property type="project" value="UniProtKB-SubCell"/>
</dbReference>
<feature type="compositionally biased region" description="Low complexity" evidence="8">
    <location>
        <begin position="691"/>
        <end position="704"/>
    </location>
</feature>
<reference evidence="11" key="3">
    <citation type="submission" date="2015-02" db="UniProtKB">
        <authorList>
            <consortium name="EnsemblProtists"/>
        </authorList>
    </citation>
    <scope>IDENTIFICATION</scope>
    <source>
        <strain evidence="11">DAOM BR144</strain>
    </source>
</reference>
<dbReference type="HOGENOM" id="CLU_002513_3_0_1"/>
<evidence type="ECO:0000313" key="12">
    <source>
        <dbReference type="Proteomes" id="UP000019132"/>
    </source>
</evidence>
<dbReference type="PROSITE" id="PS51192">
    <property type="entry name" value="HELICASE_ATP_BIND_1"/>
    <property type="match status" value="1"/>
</dbReference>
<evidence type="ECO:0000259" key="9">
    <source>
        <dbReference type="PROSITE" id="PS51192"/>
    </source>
</evidence>
<evidence type="ECO:0008006" key="13">
    <source>
        <dbReference type="Google" id="ProtNLM"/>
    </source>
</evidence>
<dbReference type="GO" id="GO:0036297">
    <property type="term" value="P:interstrand cross-link repair"/>
    <property type="evidence" value="ECO:0007669"/>
    <property type="project" value="TreeGrafter"/>
</dbReference>
<dbReference type="Proteomes" id="UP000019132">
    <property type="component" value="Unassembled WGS sequence"/>
</dbReference>
<comment type="subcellular location">
    <subcellularLocation>
        <location evidence="1">Nucleus</location>
    </subcellularLocation>
</comment>
<dbReference type="PANTHER" id="PTHR14025">
    <property type="entry name" value="FANCONI ANEMIA GROUP M FANCM FAMILY MEMBER"/>
    <property type="match status" value="1"/>
</dbReference>
<dbReference type="VEuPathDB" id="FungiDB:PYU1_G003074"/>
<evidence type="ECO:0000313" key="11">
    <source>
        <dbReference type="EnsemblProtists" id="PYU1_T003078"/>
    </source>
</evidence>
<dbReference type="PROSITE" id="PS51194">
    <property type="entry name" value="HELICASE_CTER"/>
    <property type="match status" value="1"/>
</dbReference>
<protein>
    <recommendedName>
        <fullName evidence="13">ATP-dependent DNA helicase</fullName>
    </recommendedName>
</protein>
<keyword evidence="3" id="KW-0547">Nucleotide-binding</keyword>
<reference evidence="12" key="2">
    <citation type="submission" date="2010-04" db="EMBL/GenBank/DDBJ databases">
        <authorList>
            <person name="Buell R."/>
            <person name="Hamilton J."/>
            <person name="Hostetler J."/>
        </authorList>
    </citation>
    <scope>NUCLEOTIDE SEQUENCE [LARGE SCALE GENOMIC DNA]</scope>
    <source>
        <strain evidence="12">DAOM:BR144</strain>
    </source>
</reference>
<organism evidence="11 12">
    <name type="scientific">Globisporangium ultimum (strain ATCC 200006 / CBS 805.95 / DAOM BR144)</name>
    <name type="common">Pythium ultimum</name>
    <dbReference type="NCBI Taxonomy" id="431595"/>
    <lineage>
        <taxon>Eukaryota</taxon>
        <taxon>Sar</taxon>
        <taxon>Stramenopiles</taxon>
        <taxon>Oomycota</taxon>
        <taxon>Peronosporomycetes</taxon>
        <taxon>Pythiales</taxon>
        <taxon>Pythiaceae</taxon>
        <taxon>Globisporangium</taxon>
    </lineage>
</organism>
<dbReference type="FunFam" id="3.40.50.300:FF:000861">
    <property type="entry name" value="Fanconi anemia, complementation group M"/>
    <property type="match status" value="1"/>
</dbReference>
<evidence type="ECO:0000256" key="5">
    <source>
        <dbReference type="ARBA" id="ARBA00022806"/>
    </source>
</evidence>
<dbReference type="PANTHER" id="PTHR14025:SF20">
    <property type="entry name" value="FANCONI ANEMIA GROUP M PROTEIN"/>
    <property type="match status" value="1"/>
</dbReference>
<keyword evidence="7" id="KW-0539">Nucleus</keyword>
<name>K3WDN7_GLOUD</name>
<comment type="similarity">
    <text evidence="2">Belongs to the DEAD box helicase family. DEAH subfamily. FANCM sub-subfamily.</text>
</comment>
<keyword evidence="12" id="KW-1185">Reference proteome</keyword>
<dbReference type="EMBL" id="GL376628">
    <property type="status" value="NOT_ANNOTATED_CDS"/>
    <property type="molecule type" value="Genomic_DNA"/>
</dbReference>
<dbReference type="Pfam" id="PF00271">
    <property type="entry name" value="Helicase_C"/>
    <property type="match status" value="1"/>
</dbReference>
<proteinExistence type="inferred from homology"/>
<dbReference type="InterPro" id="IPR014001">
    <property type="entry name" value="Helicase_ATP-bd"/>
</dbReference>
<dbReference type="InterPro" id="IPR039686">
    <property type="entry name" value="FANCM/Mph1-like_ID"/>
</dbReference>
<dbReference type="CDD" id="cd12091">
    <property type="entry name" value="FANCM_ID"/>
    <property type="match status" value="1"/>
</dbReference>
<dbReference type="GO" id="GO:0009378">
    <property type="term" value="F:four-way junction helicase activity"/>
    <property type="evidence" value="ECO:0007669"/>
    <property type="project" value="TreeGrafter"/>
</dbReference>
<feature type="domain" description="Helicase C-terminal" evidence="10">
    <location>
        <begin position="439"/>
        <end position="607"/>
    </location>
</feature>
<evidence type="ECO:0000256" key="4">
    <source>
        <dbReference type="ARBA" id="ARBA00022801"/>
    </source>
</evidence>
<keyword evidence="5" id="KW-0347">Helicase</keyword>
<feature type="compositionally biased region" description="Basic and acidic residues" evidence="8">
    <location>
        <begin position="649"/>
        <end position="658"/>
    </location>
</feature>
<dbReference type="SUPFAM" id="SSF52540">
    <property type="entry name" value="P-loop containing nucleoside triphosphate hydrolases"/>
    <property type="match status" value="1"/>
</dbReference>
<dbReference type="STRING" id="431595.K3WDN7"/>
<dbReference type="InParanoid" id="K3WDN7"/>
<reference evidence="12" key="1">
    <citation type="journal article" date="2010" name="Genome Biol.">
        <title>Genome sequence of the necrotrophic plant pathogen Pythium ultimum reveals original pathogenicity mechanisms and effector repertoire.</title>
        <authorList>
            <person name="Levesque C.A."/>
            <person name="Brouwer H."/>
            <person name="Cano L."/>
            <person name="Hamilton J.P."/>
            <person name="Holt C."/>
            <person name="Huitema E."/>
            <person name="Raffaele S."/>
            <person name="Robideau G.P."/>
            <person name="Thines M."/>
            <person name="Win J."/>
            <person name="Zerillo M.M."/>
            <person name="Beakes G.W."/>
            <person name="Boore J.L."/>
            <person name="Busam D."/>
            <person name="Dumas B."/>
            <person name="Ferriera S."/>
            <person name="Fuerstenberg S.I."/>
            <person name="Gachon C.M."/>
            <person name="Gaulin E."/>
            <person name="Govers F."/>
            <person name="Grenville-Briggs L."/>
            <person name="Horner N."/>
            <person name="Hostetler J."/>
            <person name="Jiang R.H."/>
            <person name="Johnson J."/>
            <person name="Krajaejun T."/>
            <person name="Lin H."/>
            <person name="Meijer H.J."/>
            <person name="Moore B."/>
            <person name="Morris P."/>
            <person name="Phuntmart V."/>
            <person name="Puiu D."/>
            <person name="Shetty J."/>
            <person name="Stajich J.E."/>
            <person name="Tripathy S."/>
            <person name="Wawra S."/>
            <person name="van West P."/>
            <person name="Whitty B.R."/>
            <person name="Coutinho P.M."/>
            <person name="Henrissat B."/>
            <person name="Martin F."/>
            <person name="Thomas P.D."/>
            <person name="Tyler B.M."/>
            <person name="De Vries R.P."/>
            <person name="Kamoun S."/>
            <person name="Yandell M."/>
            <person name="Tisserat N."/>
            <person name="Buell C.R."/>
        </authorList>
    </citation>
    <scope>NUCLEOTIDE SEQUENCE</scope>
    <source>
        <strain evidence="12">DAOM:BR144</strain>
    </source>
</reference>
<dbReference type="Gene3D" id="1.20.1320.20">
    <property type="entry name" value="hef helicase domain"/>
    <property type="match status" value="1"/>
</dbReference>
<dbReference type="GO" id="GO:0045003">
    <property type="term" value="P:double-strand break repair via synthesis-dependent strand annealing"/>
    <property type="evidence" value="ECO:0007669"/>
    <property type="project" value="TreeGrafter"/>
</dbReference>
<accession>K3WDN7</accession>
<evidence type="ECO:0000256" key="3">
    <source>
        <dbReference type="ARBA" id="ARBA00022741"/>
    </source>
</evidence>
<dbReference type="OMA" id="YQFTIVQ"/>
<evidence type="ECO:0000256" key="8">
    <source>
        <dbReference type="SAM" id="MobiDB-lite"/>
    </source>
</evidence>
<dbReference type="SMART" id="SM00487">
    <property type="entry name" value="DEXDc"/>
    <property type="match status" value="1"/>
</dbReference>
<dbReference type="Gene3D" id="3.40.50.300">
    <property type="entry name" value="P-loop containing nucleotide triphosphate hydrolases"/>
    <property type="match status" value="2"/>
</dbReference>